<dbReference type="Proteomes" id="UP000823775">
    <property type="component" value="Unassembled WGS sequence"/>
</dbReference>
<feature type="non-terminal residue" evidence="1">
    <location>
        <position position="79"/>
    </location>
</feature>
<organism evidence="1 2">
    <name type="scientific">Datura stramonium</name>
    <name type="common">Jimsonweed</name>
    <name type="synonym">Common thornapple</name>
    <dbReference type="NCBI Taxonomy" id="4076"/>
    <lineage>
        <taxon>Eukaryota</taxon>
        <taxon>Viridiplantae</taxon>
        <taxon>Streptophyta</taxon>
        <taxon>Embryophyta</taxon>
        <taxon>Tracheophyta</taxon>
        <taxon>Spermatophyta</taxon>
        <taxon>Magnoliopsida</taxon>
        <taxon>eudicotyledons</taxon>
        <taxon>Gunneridae</taxon>
        <taxon>Pentapetalae</taxon>
        <taxon>asterids</taxon>
        <taxon>lamiids</taxon>
        <taxon>Solanales</taxon>
        <taxon>Solanaceae</taxon>
        <taxon>Solanoideae</taxon>
        <taxon>Datureae</taxon>
        <taxon>Datura</taxon>
    </lineage>
</organism>
<dbReference type="EMBL" id="JACEIK010003754">
    <property type="protein sequence ID" value="MCD9642992.1"/>
    <property type="molecule type" value="Genomic_DNA"/>
</dbReference>
<keyword evidence="2" id="KW-1185">Reference proteome</keyword>
<evidence type="ECO:0000313" key="1">
    <source>
        <dbReference type="EMBL" id="MCD9642992.1"/>
    </source>
</evidence>
<protein>
    <submittedName>
        <fullName evidence="1">Uncharacterized protein</fullName>
    </submittedName>
</protein>
<gene>
    <name evidence="1" type="ORF">HAX54_030090</name>
</gene>
<proteinExistence type="predicted"/>
<reference evidence="1 2" key="1">
    <citation type="journal article" date="2021" name="BMC Genomics">
        <title>Datura genome reveals duplications of psychoactive alkaloid biosynthetic genes and high mutation rate following tissue culture.</title>
        <authorList>
            <person name="Rajewski A."/>
            <person name="Carter-House D."/>
            <person name="Stajich J."/>
            <person name="Litt A."/>
        </authorList>
    </citation>
    <scope>NUCLEOTIDE SEQUENCE [LARGE SCALE GENOMIC DNA]</scope>
    <source>
        <strain evidence="1">AR-01</strain>
    </source>
</reference>
<comment type="caution">
    <text evidence="1">The sequence shown here is derived from an EMBL/GenBank/DDBJ whole genome shotgun (WGS) entry which is preliminary data.</text>
</comment>
<name>A0ABS8V7Q2_DATST</name>
<sequence>MSICRLTSRSVELRRGEHCRTVLGKPPPQPPSVCGVVGTLCRGRTERQMAMSRATRARAVYEDVHQVRWGKFVTPLVSG</sequence>
<evidence type="ECO:0000313" key="2">
    <source>
        <dbReference type="Proteomes" id="UP000823775"/>
    </source>
</evidence>
<accession>A0ABS8V7Q2</accession>